<dbReference type="SUPFAM" id="SSF53800">
    <property type="entry name" value="Chelatase"/>
    <property type="match status" value="1"/>
</dbReference>
<evidence type="ECO:0000313" key="3">
    <source>
        <dbReference type="EMBL" id="SES22047.1"/>
    </source>
</evidence>
<keyword evidence="4" id="KW-1185">Reference proteome</keyword>
<reference evidence="4" key="1">
    <citation type="submission" date="2016-10" db="EMBL/GenBank/DDBJ databases">
        <authorList>
            <person name="Varghese N."/>
            <person name="Submissions S."/>
        </authorList>
    </citation>
    <scope>NUCLEOTIDE SEQUENCE [LARGE SCALE GENOMIC DNA]</scope>
    <source>
        <strain evidence="4">S9</strain>
    </source>
</reference>
<dbReference type="AlphaFoldDB" id="A0A1H9VL39"/>
<dbReference type="GO" id="GO:0046872">
    <property type="term" value="F:metal ion binding"/>
    <property type="evidence" value="ECO:0007669"/>
    <property type="project" value="UniProtKB-KW"/>
</dbReference>
<proteinExistence type="predicted"/>
<dbReference type="InterPro" id="IPR050963">
    <property type="entry name" value="Sirohydro_Cobaltochel/CbiX"/>
</dbReference>
<dbReference type="InterPro" id="IPR002762">
    <property type="entry name" value="CbiX-like"/>
</dbReference>
<dbReference type="Pfam" id="PF01903">
    <property type="entry name" value="CbiX"/>
    <property type="match status" value="2"/>
</dbReference>
<dbReference type="STRING" id="1601833.SAMN05518684_11146"/>
<accession>A0A1H9VL39</accession>
<organism evidence="3 4">
    <name type="scientific">Salipaludibacillus aurantiacus</name>
    <dbReference type="NCBI Taxonomy" id="1601833"/>
    <lineage>
        <taxon>Bacteria</taxon>
        <taxon>Bacillati</taxon>
        <taxon>Bacillota</taxon>
        <taxon>Bacilli</taxon>
        <taxon>Bacillales</taxon>
        <taxon>Bacillaceae</taxon>
    </lineage>
</organism>
<sequence length="256" mass="28639">MSGSNNKAGVLLIAHGSSNPQWEKDIEYAVSKVNTGLPVVLSCLEFTEEKTIEKGIRELEQRGIETIISIPLFISSGSTHIDEIKYALGVKAETPVSTDLKPVQTHCRIIWREPMDDHPLILDMISERIGALTSEPGTETLLIVGHGSDEPGFKQKWDSFLEEIKMTMDKRFSFHKTVYGTLHPDNLRQVAESLADDKKMLVLPLFLCEGYFTKKVIPRKLEGLAYTCADTYLPHPNVSRWIEDQAAEALAALNTE</sequence>
<evidence type="ECO:0000256" key="1">
    <source>
        <dbReference type="ARBA" id="ARBA00022723"/>
    </source>
</evidence>
<gene>
    <name evidence="3" type="ORF">SAMN05518684_11146</name>
</gene>
<evidence type="ECO:0000313" key="4">
    <source>
        <dbReference type="Proteomes" id="UP000198571"/>
    </source>
</evidence>
<dbReference type="Proteomes" id="UP000198571">
    <property type="component" value="Unassembled WGS sequence"/>
</dbReference>
<keyword evidence="2" id="KW-0456">Lyase</keyword>
<evidence type="ECO:0000256" key="2">
    <source>
        <dbReference type="ARBA" id="ARBA00023239"/>
    </source>
</evidence>
<dbReference type="Gene3D" id="3.40.50.1400">
    <property type="match status" value="2"/>
</dbReference>
<keyword evidence="1" id="KW-0479">Metal-binding</keyword>
<dbReference type="PANTHER" id="PTHR33542">
    <property type="entry name" value="SIROHYDROCHLORIN FERROCHELATASE, CHLOROPLASTIC"/>
    <property type="match status" value="1"/>
</dbReference>
<dbReference type="GO" id="GO:0016829">
    <property type="term" value="F:lyase activity"/>
    <property type="evidence" value="ECO:0007669"/>
    <property type="project" value="UniProtKB-KW"/>
</dbReference>
<name>A0A1H9VL39_9BACI</name>
<dbReference type="EMBL" id="FOGT01000011">
    <property type="protein sequence ID" value="SES22047.1"/>
    <property type="molecule type" value="Genomic_DNA"/>
</dbReference>
<dbReference type="PANTHER" id="PTHR33542:SF3">
    <property type="entry name" value="SIROHYDROCHLORIN FERROCHELATASE, CHLOROPLASTIC"/>
    <property type="match status" value="1"/>
</dbReference>
<dbReference type="RefSeq" id="WP_093053385.1">
    <property type="nucleotide sequence ID" value="NZ_FOGT01000011.1"/>
</dbReference>
<protein>
    <submittedName>
        <fullName evidence="3">Sirohydrochlorin ferrochelatase</fullName>
    </submittedName>
</protein>
<dbReference type="OrthoDB" id="1489951at2"/>